<protein>
    <submittedName>
        <fullName evidence="3">Uncharacterized protein</fullName>
    </submittedName>
</protein>
<proteinExistence type="predicted"/>
<evidence type="ECO:0000313" key="3">
    <source>
        <dbReference type="EMBL" id="XCO73844.1"/>
    </source>
</evidence>
<evidence type="ECO:0000256" key="1">
    <source>
        <dbReference type="SAM" id="MobiDB-lite"/>
    </source>
</evidence>
<sequence>MHRYYVNRTPCPDGVHEVHRADCPFVPFVRQELGLHRHCVTALETAQRHYPHSRGCFWCSKACHSSAQAGEAVGKRNRRRIGPRRLPAAHG</sequence>
<keyword evidence="4" id="KW-1185">Reference proteome</keyword>
<evidence type="ECO:0000313" key="4">
    <source>
        <dbReference type="Proteomes" id="UP001387215"/>
    </source>
</evidence>
<feature type="region of interest" description="Disordered" evidence="1">
    <location>
        <begin position="70"/>
        <end position="91"/>
    </location>
</feature>
<dbReference type="EMBL" id="CP159925">
    <property type="protein sequence ID" value="XCO73844.1"/>
    <property type="molecule type" value="Genomic_DNA"/>
</dbReference>
<dbReference type="Proteomes" id="UP001387215">
    <property type="component" value="Unassembled WGS sequence"/>
</dbReference>
<gene>
    <name evidence="3" type="ORF">ABU614_15800</name>
    <name evidence="2" type="ORF">V2J18_09445</name>
</gene>
<evidence type="ECO:0000313" key="2">
    <source>
        <dbReference type="EMBL" id="MEI2454900.1"/>
    </source>
</evidence>
<reference evidence="2 4" key="1">
    <citation type="submission" date="2024-02" db="EMBL/GenBank/DDBJ databases">
        <title>Lysobacter Genome Sequencing and Mining.</title>
        <authorList>
            <person name="Bierman J."/>
            <person name="Walker M.C."/>
        </authorList>
    </citation>
    <scope>NUCLEOTIDE SEQUENCE [LARGE SCALE GENOMIC DNA]</scope>
    <source>
        <strain evidence="2 4">PB6250</strain>
    </source>
</reference>
<dbReference type="AlphaFoldDB" id="A0AAU8MR21"/>
<dbReference type="RefSeq" id="WP_336131649.1">
    <property type="nucleotide sequence ID" value="NZ_CP159925.1"/>
</dbReference>
<name>A0AAU8MR21_9GAMM</name>
<organism evidence="3">
    <name type="scientific">Lysobacter firmicutimachus</name>
    <dbReference type="NCBI Taxonomy" id="1792846"/>
    <lineage>
        <taxon>Bacteria</taxon>
        <taxon>Pseudomonadati</taxon>
        <taxon>Pseudomonadota</taxon>
        <taxon>Gammaproteobacteria</taxon>
        <taxon>Lysobacterales</taxon>
        <taxon>Lysobacteraceae</taxon>
        <taxon>Lysobacter</taxon>
    </lineage>
</organism>
<dbReference type="EMBL" id="JBANDL010000002">
    <property type="protein sequence ID" value="MEI2454900.1"/>
    <property type="molecule type" value="Genomic_DNA"/>
</dbReference>
<reference evidence="3" key="2">
    <citation type="submission" date="2024-06" db="EMBL/GenBank/DDBJ databases">
        <authorList>
            <person name="Li S."/>
        </authorList>
    </citation>
    <scope>NUCLEOTIDE SEQUENCE</scope>
    <source>
        <strain evidence="3">SR10</strain>
    </source>
</reference>
<accession>A0AAU8MR21</accession>